<dbReference type="AlphaFoldDB" id="A0AAE1SKZ5"/>
<evidence type="ECO:0000313" key="5">
    <source>
        <dbReference type="Proteomes" id="UP001291623"/>
    </source>
</evidence>
<evidence type="ECO:0000256" key="2">
    <source>
        <dbReference type="ARBA" id="ARBA00023295"/>
    </source>
</evidence>
<dbReference type="PANTHER" id="PTHR31062">
    <property type="entry name" value="XYLOGLUCAN ENDOTRANSGLUCOSYLASE/HYDROLASE PROTEIN 8-RELATED"/>
    <property type="match status" value="1"/>
</dbReference>
<keyword evidence="2" id="KW-0326">Glycosidase</keyword>
<sequence length="122" mass="14289">MLALHLEAEVEYKALSLLSMFFVDEYPIRVFKNSKDLGVKFPFDQPMKIYSSLWEADDWATRGGLEKIDWSNAPFVASYRGFHIDGCESSANAKYYATQGKSWWDQKEFQDLDKTQWRLEKS</sequence>
<evidence type="ECO:0000313" key="4">
    <source>
        <dbReference type="EMBL" id="KAK4371313.1"/>
    </source>
</evidence>
<dbReference type="Proteomes" id="UP001291623">
    <property type="component" value="Unassembled WGS sequence"/>
</dbReference>
<dbReference type="InterPro" id="IPR000757">
    <property type="entry name" value="Beta-glucanase-like"/>
</dbReference>
<dbReference type="Pfam" id="PF00722">
    <property type="entry name" value="Glyco_hydro_16"/>
    <property type="match status" value="1"/>
</dbReference>
<evidence type="ECO:0000256" key="1">
    <source>
        <dbReference type="ARBA" id="ARBA00022801"/>
    </source>
</evidence>
<dbReference type="GO" id="GO:0005975">
    <property type="term" value="P:carbohydrate metabolic process"/>
    <property type="evidence" value="ECO:0007669"/>
    <property type="project" value="InterPro"/>
</dbReference>
<organism evidence="4 5">
    <name type="scientific">Anisodus tanguticus</name>
    <dbReference type="NCBI Taxonomy" id="243964"/>
    <lineage>
        <taxon>Eukaryota</taxon>
        <taxon>Viridiplantae</taxon>
        <taxon>Streptophyta</taxon>
        <taxon>Embryophyta</taxon>
        <taxon>Tracheophyta</taxon>
        <taxon>Spermatophyta</taxon>
        <taxon>Magnoliopsida</taxon>
        <taxon>eudicotyledons</taxon>
        <taxon>Gunneridae</taxon>
        <taxon>Pentapetalae</taxon>
        <taxon>asterids</taxon>
        <taxon>lamiids</taxon>
        <taxon>Solanales</taxon>
        <taxon>Solanaceae</taxon>
        <taxon>Solanoideae</taxon>
        <taxon>Hyoscyameae</taxon>
        <taxon>Anisodus</taxon>
    </lineage>
</organism>
<dbReference type="InterPro" id="IPR013320">
    <property type="entry name" value="ConA-like_dom_sf"/>
</dbReference>
<dbReference type="GO" id="GO:0004553">
    <property type="term" value="F:hydrolase activity, hydrolyzing O-glycosyl compounds"/>
    <property type="evidence" value="ECO:0007669"/>
    <property type="project" value="InterPro"/>
</dbReference>
<dbReference type="PROSITE" id="PS51762">
    <property type="entry name" value="GH16_2"/>
    <property type="match status" value="1"/>
</dbReference>
<keyword evidence="1" id="KW-0378">Hydrolase</keyword>
<protein>
    <recommendedName>
        <fullName evidence="3">GH16 domain-containing protein</fullName>
    </recommendedName>
</protein>
<reference evidence="4" key="1">
    <citation type="submission" date="2023-12" db="EMBL/GenBank/DDBJ databases">
        <title>Genome assembly of Anisodus tanguticus.</title>
        <authorList>
            <person name="Wang Y.-J."/>
        </authorList>
    </citation>
    <scope>NUCLEOTIDE SEQUENCE</scope>
    <source>
        <strain evidence="4">KB-2021</strain>
        <tissue evidence="4">Leaf</tissue>
    </source>
</reference>
<accession>A0AAE1SKZ5</accession>
<dbReference type="InterPro" id="IPR044791">
    <property type="entry name" value="Beta-glucanase/XTH"/>
</dbReference>
<evidence type="ECO:0000259" key="3">
    <source>
        <dbReference type="PROSITE" id="PS51762"/>
    </source>
</evidence>
<dbReference type="Gene3D" id="2.60.120.200">
    <property type="match status" value="1"/>
</dbReference>
<gene>
    <name evidence="4" type="ORF">RND71_010788</name>
</gene>
<comment type="caution">
    <text evidence="4">The sequence shown here is derived from an EMBL/GenBank/DDBJ whole genome shotgun (WGS) entry which is preliminary data.</text>
</comment>
<feature type="domain" description="GH16" evidence="3">
    <location>
        <begin position="1"/>
        <end position="79"/>
    </location>
</feature>
<proteinExistence type="predicted"/>
<keyword evidence="5" id="KW-1185">Reference proteome</keyword>
<dbReference type="EMBL" id="JAVYJV010000005">
    <property type="protein sequence ID" value="KAK4371313.1"/>
    <property type="molecule type" value="Genomic_DNA"/>
</dbReference>
<dbReference type="SUPFAM" id="SSF49899">
    <property type="entry name" value="Concanavalin A-like lectins/glucanases"/>
    <property type="match status" value="1"/>
</dbReference>
<name>A0AAE1SKZ5_9SOLA</name>